<feature type="region of interest" description="Disordered" evidence="1">
    <location>
        <begin position="28"/>
        <end position="173"/>
    </location>
</feature>
<dbReference type="InParanoid" id="A0A2K3DPH7"/>
<accession>A0A2K3DPH7</accession>
<evidence type="ECO:0000313" key="3">
    <source>
        <dbReference type="Proteomes" id="UP000006906"/>
    </source>
</evidence>
<feature type="compositionally biased region" description="Polar residues" evidence="1">
    <location>
        <begin position="115"/>
        <end position="127"/>
    </location>
</feature>
<dbReference type="RefSeq" id="XP_042923937.1">
    <property type="nucleotide sequence ID" value="XM_043063231.1"/>
</dbReference>
<keyword evidence="3" id="KW-1185">Reference proteome</keyword>
<dbReference type="KEGG" id="cre:CHLRE_06g279216v5"/>
<evidence type="ECO:0000256" key="1">
    <source>
        <dbReference type="SAM" id="MobiDB-lite"/>
    </source>
</evidence>
<dbReference type="AlphaFoldDB" id="A0A2K3DPH7"/>
<feature type="compositionally biased region" description="Low complexity" evidence="1">
    <location>
        <begin position="128"/>
        <end position="162"/>
    </location>
</feature>
<feature type="region of interest" description="Disordered" evidence="1">
    <location>
        <begin position="203"/>
        <end position="234"/>
    </location>
</feature>
<feature type="compositionally biased region" description="Basic and acidic residues" evidence="1">
    <location>
        <begin position="93"/>
        <end position="103"/>
    </location>
</feature>
<organism evidence="2 3">
    <name type="scientific">Chlamydomonas reinhardtii</name>
    <name type="common">Chlamydomonas smithii</name>
    <dbReference type="NCBI Taxonomy" id="3055"/>
    <lineage>
        <taxon>Eukaryota</taxon>
        <taxon>Viridiplantae</taxon>
        <taxon>Chlorophyta</taxon>
        <taxon>core chlorophytes</taxon>
        <taxon>Chlorophyceae</taxon>
        <taxon>CS clade</taxon>
        <taxon>Chlamydomonadales</taxon>
        <taxon>Chlamydomonadaceae</taxon>
        <taxon>Chlamydomonas</taxon>
    </lineage>
</organism>
<name>A0A2K3DPH7_CHLRE</name>
<sequence>MSSSHQDDDQSIARALGLEQFAVDEEDSASVGNFIAPKVLEAPRGVGETELDSEGRHLQRSEGAGTEPSVVQWEQHQYQHQHHPHAASYQDPRSGDAHRELHRASGGGVLRAAASTGTPMHSSAGPTQVQPQQNPRRQRQQQQQQQRQPRSQPPKAARVASAAEEDEAQQQAAQAVAQVLSGAQVPRLPAFRALMDLVNNSAPAAAAARAATGQKAERKGSHGAAGLPGGAGAE</sequence>
<proteinExistence type="predicted"/>
<evidence type="ECO:0000313" key="2">
    <source>
        <dbReference type="EMBL" id="PNW82444.1"/>
    </source>
</evidence>
<dbReference type="Gramene" id="PNW82444">
    <property type="protein sequence ID" value="PNW82444"/>
    <property type="gene ID" value="CHLRE_06g279216v5"/>
</dbReference>
<protein>
    <submittedName>
        <fullName evidence="2">Uncharacterized protein</fullName>
    </submittedName>
</protein>
<dbReference type="EMBL" id="CM008967">
    <property type="protein sequence ID" value="PNW82444.1"/>
    <property type="molecule type" value="Genomic_DNA"/>
</dbReference>
<reference evidence="2 3" key="1">
    <citation type="journal article" date="2007" name="Science">
        <title>The Chlamydomonas genome reveals the evolution of key animal and plant functions.</title>
        <authorList>
            <person name="Merchant S.S."/>
            <person name="Prochnik S.E."/>
            <person name="Vallon O."/>
            <person name="Harris E.H."/>
            <person name="Karpowicz S.J."/>
            <person name="Witman G.B."/>
            <person name="Terry A."/>
            <person name="Salamov A."/>
            <person name="Fritz-Laylin L.K."/>
            <person name="Marechal-Drouard L."/>
            <person name="Marshall W.F."/>
            <person name="Qu L.H."/>
            <person name="Nelson D.R."/>
            <person name="Sanderfoot A.A."/>
            <person name="Spalding M.H."/>
            <person name="Kapitonov V.V."/>
            <person name="Ren Q."/>
            <person name="Ferris P."/>
            <person name="Lindquist E."/>
            <person name="Shapiro H."/>
            <person name="Lucas S.M."/>
            <person name="Grimwood J."/>
            <person name="Schmutz J."/>
            <person name="Cardol P."/>
            <person name="Cerutti H."/>
            <person name="Chanfreau G."/>
            <person name="Chen C.L."/>
            <person name="Cognat V."/>
            <person name="Croft M.T."/>
            <person name="Dent R."/>
            <person name="Dutcher S."/>
            <person name="Fernandez E."/>
            <person name="Fukuzawa H."/>
            <person name="Gonzalez-Ballester D."/>
            <person name="Gonzalez-Halphen D."/>
            <person name="Hallmann A."/>
            <person name="Hanikenne M."/>
            <person name="Hippler M."/>
            <person name="Inwood W."/>
            <person name="Jabbari K."/>
            <person name="Kalanon M."/>
            <person name="Kuras R."/>
            <person name="Lefebvre P.A."/>
            <person name="Lemaire S.D."/>
            <person name="Lobanov A.V."/>
            <person name="Lohr M."/>
            <person name="Manuell A."/>
            <person name="Meier I."/>
            <person name="Mets L."/>
            <person name="Mittag M."/>
            <person name="Mittelmeier T."/>
            <person name="Moroney J.V."/>
            <person name="Moseley J."/>
            <person name="Napoli C."/>
            <person name="Nedelcu A.M."/>
            <person name="Niyogi K."/>
            <person name="Novoselov S.V."/>
            <person name="Paulsen I.T."/>
            <person name="Pazour G."/>
            <person name="Purton S."/>
            <person name="Ral J.P."/>
            <person name="Riano-Pachon D.M."/>
            <person name="Riekhof W."/>
            <person name="Rymarquis L."/>
            <person name="Schroda M."/>
            <person name="Stern D."/>
            <person name="Umen J."/>
            <person name="Willows R."/>
            <person name="Wilson N."/>
            <person name="Zimmer S.L."/>
            <person name="Allmer J."/>
            <person name="Balk J."/>
            <person name="Bisova K."/>
            <person name="Chen C.J."/>
            <person name="Elias M."/>
            <person name="Gendler K."/>
            <person name="Hauser C."/>
            <person name="Lamb M.R."/>
            <person name="Ledford H."/>
            <person name="Long J.C."/>
            <person name="Minagawa J."/>
            <person name="Page M.D."/>
            <person name="Pan J."/>
            <person name="Pootakham W."/>
            <person name="Roje S."/>
            <person name="Rose A."/>
            <person name="Stahlberg E."/>
            <person name="Terauchi A.M."/>
            <person name="Yang P."/>
            <person name="Ball S."/>
            <person name="Bowler C."/>
            <person name="Dieckmann C.L."/>
            <person name="Gladyshev V.N."/>
            <person name="Green P."/>
            <person name="Jorgensen R."/>
            <person name="Mayfield S."/>
            <person name="Mueller-Roeber B."/>
            <person name="Rajamani S."/>
            <person name="Sayre R.T."/>
            <person name="Brokstein P."/>
            <person name="Dubchak I."/>
            <person name="Goodstein D."/>
            <person name="Hornick L."/>
            <person name="Huang Y.W."/>
            <person name="Jhaveri J."/>
            <person name="Luo Y."/>
            <person name="Martinez D."/>
            <person name="Ngau W.C."/>
            <person name="Otillar B."/>
            <person name="Poliakov A."/>
            <person name="Porter A."/>
            <person name="Szajkowski L."/>
            <person name="Werner G."/>
            <person name="Zhou K."/>
            <person name="Grigoriev I.V."/>
            <person name="Rokhsar D.S."/>
            <person name="Grossman A.R."/>
        </authorList>
    </citation>
    <scope>NUCLEOTIDE SEQUENCE [LARGE SCALE GENOMIC DNA]</scope>
    <source>
        <strain evidence="3">CC-503</strain>
    </source>
</reference>
<dbReference type="GeneID" id="66053750"/>
<gene>
    <name evidence="2" type="ORF">CHLRE_06g279216v5</name>
</gene>
<dbReference type="Proteomes" id="UP000006906">
    <property type="component" value="Chromosome 6"/>
</dbReference>